<dbReference type="Gene3D" id="3.30.1370.110">
    <property type="match status" value="1"/>
</dbReference>
<sequence>MKYEIGDKIILLHSKEEGTVVDIVNQEMVMVEVGKVTFPVYLDQIDFPYFYRFTEKKQPSAAPRKIPGDELPIEKKKYETIRMDKGVFLSMLPIYQFDGIEDHISLLKFHLLNETSRHYNFHFQIWLRQQLELEIKNELLPFAHFYLADLLFENLNDNPRFEFTFSLKQPDPKLAPAFQKTWKIKPKQLFQQLNDLRVRRDAMLSYPLFEKYPDKAPAATQTFDTVDVGKLSPLYSKIQLAPETPIQPKYEVDLHIEKITDDWRGLSNIAILAIQLNEFQRYLDLAIAHKQVSMIAIHGLGKGKLRDEIHQVLRQTPEVGSFVNEYHPRYGNGATEIFFKY</sequence>
<dbReference type="RefSeq" id="WP_149837383.1">
    <property type="nucleotide sequence ID" value="NZ_VUOC01000002.1"/>
</dbReference>
<accession>A0A5B2VTI0</accession>
<reference evidence="2 3" key="2">
    <citation type="submission" date="2019-09" db="EMBL/GenBank/DDBJ databases">
        <authorList>
            <person name="Jin C."/>
        </authorList>
    </citation>
    <scope>NUCLEOTIDE SEQUENCE [LARGE SCALE GENOMIC DNA]</scope>
    <source>
        <strain evidence="2 3">BN140078</strain>
    </source>
</reference>
<dbReference type="SUPFAM" id="SSF158949">
    <property type="entry name" value="Smr-associated domain-like"/>
    <property type="match status" value="1"/>
</dbReference>
<feature type="domain" description="Smr" evidence="1">
    <location>
        <begin position="277"/>
        <end position="340"/>
    </location>
</feature>
<keyword evidence="3" id="KW-1185">Reference proteome</keyword>
<name>A0A5B2VTI0_9BACT</name>
<comment type="caution">
    <text evidence="2">The sequence shown here is derived from an EMBL/GenBank/DDBJ whole genome shotgun (WGS) entry which is preliminary data.</text>
</comment>
<dbReference type="EMBL" id="VUOC01000002">
    <property type="protein sequence ID" value="KAA2242511.1"/>
    <property type="molecule type" value="Genomic_DNA"/>
</dbReference>
<evidence type="ECO:0000259" key="1">
    <source>
        <dbReference type="Pfam" id="PF01713"/>
    </source>
</evidence>
<dbReference type="AlphaFoldDB" id="A0A5B2VTI0"/>
<evidence type="ECO:0000313" key="2">
    <source>
        <dbReference type="EMBL" id="KAA2242511.1"/>
    </source>
</evidence>
<evidence type="ECO:0000313" key="3">
    <source>
        <dbReference type="Proteomes" id="UP000324611"/>
    </source>
</evidence>
<dbReference type="Proteomes" id="UP000324611">
    <property type="component" value="Unassembled WGS sequence"/>
</dbReference>
<organism evidence="2 3">
    <name type="scientific">Chitinophaga agrisoli</name>
    <dbReference type="NCBI Taxonomy" id="2607653"/>
    <lineage>
        <taxon>Bacteria</taxon>
        <taxon>Pseudomonadati</taxon>
        <taxon>Bacteroidota</taxon>
        <taxon>Chitinophagia</taxon>
        <taxon>Chitinophagales</taxon>
        <taxon>Chitinophagaceae</taxon>
        <taxon>Chitinophaga</taxon>
    </lineage>
</organism>
<dbReference type="InterPro" id="IPR036781">
    <property type="entry name" value="Smr_assoc-like_sf"/>
</dbReference>
<dbReference type="InterPro" id="IPR036063">
    <property type="entry name" value="Smr_dom_sf"/>
</dbReference>
<protein>
    <submittedName>
        <fullName evidence="2">Smr/MutS family protein</fullName>
    </submittedName>
</protein>
<reference evidence="2 3" key="1">
    <citation type="submission" date="2019-09" db="EMBL/GenBank/DDBJ databases">
        <title>Chitinophaga ginsengihumi sp. nov., isolated from soil of ginseng rhizosphere.</title>
        <authorList>
            <person name="Lee J."/>
        </authorList>
    </citation>
    <scope>NUCLEOTIDE SEQUENCE [LARGE SCALE GENOMIC DNA]</scope>
    <source>
        <strain evidence="2 3">BN140078</strain>
    </source>
</reference>
<dbReference type="InterPro" id="IPR002625">
    <property type="entry name" value="Smr_dom"/>
</dbReference>
<gene>
    <name evidence="2" type="ORF">F0L74_08200</name>
</gene>
<dbReference type="Pfam" id="PF01713">
    <property type="entry name" value="Smr"/>
    <property type="match status" value="1"/>
</dbReference>
<proteinExistence type="predicted"/>